<dbReference type="AlphaFoldDB" id="A0A8R7UCY3"/>
<keyword evidence="2" id="KW-1185">Reference proteome</keyword>
<organism evidence="1 2">
    <name type="scientific">Triticum urartu</name>
    <name type="common">Red wild einkorn</name>
    <name type="synonym">Crithodium urartu</name>
    <dbReference type="NCBI Taxonomy" id="4572"/>
    <lineage>
        <taxon>Eukaryota</taxon>
        <taxon>Viridiplantae</taxon>
        <taxon>Streptophyta</taxon>
        <taxon>Embryophyta</taxon>
        <taxon>Tracheophyta</taxon>
        <taxon>Spermatophyta</taxon>
        <taxon>Magnoliopsida</taxon>
        <taxon>Liliopsida</taxon>
        <taxon>Poales</taxon>
        <taxon>Poaceae</taxon>
        <taxon>BOP clade</taxon>
        <taxon>Pooideae</taxon>
        <taxon>Triticodae</taxon>
        <taxon>Triticeae</taxon>
        <taxon>Triticinae</taxon>
        <taxon>Triticum</taxon>
    </lineage>
</organism>
<sequence>MQNQVTMHITVTNADMFKDAANRIFHPQIEIQCTSLYQQIPYSNIRVHLDEIFPSRYLLAILWTASTTIFVSCSRPSRGYLSEWSILKISSAGEFSTMCERNST</sequence>
<reference evidence="1" key="3">
    <citation type="submission" date="2022-06" db="UniProtKB">
        <authorList>
            <consortium name="EnsemblPlants"/>
        </authorList>
    </citation>
    <scope>IDENTIFICATION</scope>
</reference>
<evidence type="ECO:0000313" key="2">
    <source>
        <dbReference type="Proteomes" id="UP000015106"/>
    </source>
</evidence>
<protein>
    <submittedName>
        <fullName evidence="1">Uncharacterized protein</fullName>
    </submittedName>
</protein>
<dbReference type="Gramene" id="TuG1812G0400003940.01.T01">
    <property type="protein sequence ID" value="TuG1812G0400003940.01.T01.cds439615"/>
    <property type="gene ID" value="TuG1812G0400003940.01"/>
</dbReference>
<reference evidence="2" key="1">
    <citation type="journal article" date="2013" name="Nature">
        <title>Draft genome of the wheat A-genome progenitor Triticum urartu.</title>
        <authorList>
            <person name="Ling H.Q."/>
            <person name="Zhao S."/>
            <person name="Liu D."/>
            <person name="Wang J."/>
            <person name="Sun H."/>
            <person name="Zhang C."/>
            <person name="Fan H."/>
            <person name="Li D."/>
            <person name="Dong L."/>
            <person name="Tao Y."/>
            <person name="Gao C."/>
            <person name="Wu H."/>
            <person name="Li Y."/>
            <person name="Cui Y."/>
            <person name="Guo X."/>
            <person name="Zheng S."/>
            <person name="Wang B."/>
            <person name="Yu K."/>
            <person name="Liang Q."/>
            <person name="Yang W."/>
            <person name="Lou X."/>
            <person name="Chen J."/>
            <person name="Feng M."/>
            <person name="Jian J."/>
            <person name="Zhang X."/>
            <person name="Luo G."/>
            <person name="Jiang Y."/>
            <person name="Liu J."/>
            <person name="Wang Z."/>
            <person name="Sha Y."/>
            <person name="Zhang B."/>
            <person name="Wu H."/>
            <person name="Tang D."/>
            <person name="Shen Q."/>
            <person name="Xue P."/>
            <person name="Zou S."/>
            <person name="Wang X."/>
            <person name="Liu X."/>
            <person name="Wang F."/>
            <person name="Yang Y."/>
            <person name="An X."/>
            <person name="Dong Z."/>
            <person name="Zhang K."/>
            <person name="Zhang X."/>
            <person name="Luo M.C."/>
            <person name="Dvorak J."/>
            <person name="Tong Y."/>
            <person name="Wang J."/>
            <person name="Yang H."/>
            <person name="Li Z."/>
            <person name="Wang D."/>
            <person name="Zhang A."/>
            <person name="Wang J."/>
        </authorList>
    </citation>
    <scope>NUCLEOTIDE SEQUENCE</scope>
    <source>
        <strain evidence="2">cv. G1812</strain>
    </source>
</reference>
<accession>A0A8R7UCY3</accession>
<evidence type="ECO:0000313" key="1">
    <source>
        <dbReference type="EnsemblPlants" id="TuG1812G0400003940.01.T01.cds439615"/>
    </source>
</evidence>
<dbReference type="Proteomes" id="UP000015106">
    <property type="component" value="Chromosome 4"/>
</dbReference>
<name>A0A8R7UCY3_TRIUA</name>
<reference evidence="1" key="2">
    <citation type="submission" date="2018-03" db="EMBL/GenBank/DDBJ databases">
        <title>The Triticum urartu genome reveals the dynamic nature of wheat genome evolution.</title>
        <authorList>
            <person name="Ling H."/>
            <person name="Ma B."/>
            <person name="Shi X."/>
            <person name="Liu H."/>
            <person name="Dong L."/>
            <person name="Sun H."/>
            <person name="Cao Y."/>
            <person name="Gao Q."/>
            <person name="Zheng S."/>
            <person name="Li Y."/>
            <person name="Yu Y."/>
            <person name="Du H."/>
            <person name="Qi M."/>
            <person name="Li Y."/>
            <person name="Yu H."/>
            <person name="Cui Y."/>
            <person name="Wang N."/>
            <person name="Chen C."/>
            <person name="Wu H."/>
            <person name="Zhao Y."/>
            <person name="Zhang J."/>
            <person name="Li Y."/>
            <person name="Zhou W."/>
            <person name="Zhang B."/>
            <person name="Hu W."/>
            <person name="Eijk M."/>
            <person name="Tang J."/>
            <person name="Witsenboer H."/>
            <person name="Zhao S."/>
            <person name="Li Z."/>
            <person name="Zhang A."/>
            <person name="Wang D."/>
            <person name="Liang C."/>
        </authorList>
    </citation>
    <scope>NUCLEOTIDE SEQUENCE [LARGE SCALE GENOMIC DNA]</scope>
    <source>
        <strain evidence="1">cv. G1812</strain>
    </source>
</reference>
<dbReference type="EnsemblPlants" id="TuG1812G0400003940.01.T01">
    <property type="protein sequence ID" value="TuG1812G0400003940.01.T01.cds439615"/>
    <property type="gene ID" value="TuG1812G0400003940.01"/>
</dbReference>
<proteinExistence type="predicted"/>